<dbReference type="EMBL" id="GBXM01104853">
    <property type="protein sequence ID" value="JAH03724.1"/>
    <property type="molecule type" value="Transcribed_RNA"/>
</dbReference>
<dbReference type="AlphaFoldDB" id="A0A0E9PGS1"/>
<reference evidence="1" key="1">
    <citation type="submission" date="2014-11" db="EMBL/GenBank/DDBJ databases">
        <authorList>
            <person name="Amaro Gonzalez C."/>
        </authorList>
    </citation>
    <scope>NUCLEOTIDE SEQUENCE</scope>
</reference>
<evidence type="ECO:0000313" key="1">
    <source>
        <dbReference type="EMBL" id="JAH03724.1"/>
    </source>
</evidence>
<name>A0A0E9PGS1_ANGAN</name>
<accession>A0A0E9PGS1</accession>
<protein>
    <submittedName>
        <fullName evidence="1">Uncharacterized protein</fullName>
    </submittedName>
</protein>
<proteinExistence type="predicted"/>
<organism evidence="1">
    <name type="scientific">Anguilla anguilla</name>
    <name type="common">European freshwater eel</name>
    <name type="synonym">Muraena anguilla</name>
    <dbReference type="NCBI Taxonomy" id="7936"/>
    <lineage>
        <taxon>Eukaryota</taxon>
        <taxon>Metazoa</taxon>
        <taxon>Chordata</taxon>
        <taxon>Craniata</taxon>
        <taxon>Vertebrata</taxon>
        <taxon>Euteleostomi</taxon>
        <taxon>Actinopterygii</taxon>
        <taxon>Neopterygii</taxon>
        <taxon>Teleostei</taxon>
        <taxon>Anguilliformes</taxon>
        <taxon>Anguillidae</taxon>
        <taxon>Anguilla</taxon>
    </lineage>
</organism>
<reference evidence="1" key="2">
    <citation type="journal article" date="2015" name="Fish Shellfish Immunol.">
        <title>Early steps in the European eel (Anguilla anguilla)-Vibrio vulnificus interaction in the gills: Role of the RtxA13 toxin.</title>
        <authorList>
            <person name="Callol A."/>
            <person name="Pajuelo D."/>
            <person name="Ebbesson L."/>
            <person name="Teles M."/>
            <person name="MacKenzie S."/>
            <person name="Amaro C."/>
        </authorList>
    </citation>
    <scope>NUCLEOTIDE SEQUENCE</scope>
</reference>
<sequence>MLGAIFKRFFRRFLVPPLGKCMSNFPSSFNPLQTFFLVSYTSWGIIGKINTGFVQYQKYI</sequence>